<gene>
    <name evidence="1" type="ORF">Megvenef_01360</name>
</gene>
<dbReference type="InterPro" id="IPR036045">
    <property type="entry name" value="Sec1-like_sf"/>
</dbReference>
<sequence>MSKSLNNKRAKKGEILELNAAEISQIEALAVHGHTQQEISNYLGFSDRTFRNIQKRDEDIFSAYTRGRMKAKNFVSSRLMGYIKSDTKSEMSLKAIIFYLKTQGGWSEKQHEALLPLTQGEANVVKTLSREELIERINLTKELIYLKKEYGETE</sequence>
<reference evidence="1 2" key="1">
    <citation type="submission" date="2023-03" db="EMBL/GenBank/DDBJ databases">
        <title>Host association and intracellularity evolved multiple times independently in the Rickettsiales.</title>
        <authorList>
            <person name="Castelli M."/>
            <person name="Nardi T."/>
            <person name="Gammuto L."/>
            <person name="Bellinzona G."/>
            <person name="Sabaneyeva E."/>
            <person name="Potekhin A."/>
            <person name="Serra V."/>
            <person name="Petroni G."/>
            <person name="Sassera D."/>
        </authorList>
    </citation>
    <scope>NUCLEOTIDE SEQUENCE [LARGE SCALE GENOMIC DNA]</scope>
    <source>
        <strain evidence="1 2">Sr 2-6</strain>
    </source>
</reference>
<dbReference type="EMBL" id="JARJFB010000126">
    <property type="protein sequence ID" value="MEA0971383.1"/>
    <property type="molecule type" value="Genomic_DNA"/>
</dbReference>
<dbReference type="SUPFAM" id="SSF56815">
    <property type="entry name" value="Sec1/munc18-like (SM) proteins"/>
    <property type="match status" value="1"/>
</dbReference>
<keyword evidence="2" id="KW-1185">Reference proteome</keyword>
<protein>
    <recommendedName>
        <fullName evidence="3">Helix-turn-helix domain-containing protein</fullName>
    </recommendedName>
</protein>
<evidence type="ECO:0008006" key="3">
    <source>
        <dbReference type="Google" id="ProtNLM"/>
    </source>
</evidence>
<dbReference type="Proteomes" id="UP001291687">
    <property type="component" value="Unassembled WGS sequence"/>
</dbReference>
<proteinExistence type="predicted"/>
<evidence type="ECO:0000313" key="1">
    <source>
        <dbReference type="EMBL" id="MEA0971383.1"/>
    </source>
</evidence>
<comment type="caution">
    <text evidence="1">The sequence shown here is derived from an EMBL/GenBank/DDBJ whole genome shotgun (WGS) entry which is preliminary data.</text>
</comment>
<accession>A0ABU5NDX5</accession>
<evidence type="ECO:0000313" key="2">
    <source>
        <dbReference type="Proteomes" id="UP001291687"/>
    </source>
</evidence>
<organism evidence="1 2">
    <name type="scientific">Candidatus Megaera venefica</name>
    <dbReference type="NCBI Taxonomy" id="2055910"/>
    <lineage>
        <taxon>Bacteria</taxon>
        <taxon>Pseudomonadati</taxon>
        <taxon>Pseudomonadota</taxon>
        <taxon>Alphaproteobacteria</taxon>
        <taxon>Rickettsiales</taxon>
        <taxon>Rickettsiaceae</taxon>
        <taxon>Candidatus Megaera</taxon>
    </lineage>
</organism>
<name>A0ABU5NDX5_9RICK</name>